<accession>A0ABV4Y1V4</accession>
<keyword evidence="2" id="KW-0663">Pyridoxal phosphate</keyword>
<name>A0ABV4Y1V4_9CYAN</name>
<evidence type="ECO:0000259" key="3">
    <source>
        <dbReference type="Pfam" id="PF00291"/>
    </source>
</evidence>
<dbReference type="Gene3D" id="3.40.50.1100">
    <property type="match status" value="2"/>
</dbReference>
<sequence length="293" mass="32625">MLTPIYKLNNGAYLKLENMNFGGSHKVRSAKRMIEDAIISGSLIKGSGQIIIEKTGGNLGVGLAIFANKYGFELELAVGLSYSYAKRKMLEIYGAKLIGIEMLERGARPKDVIEHYLVNAKKMGKNYFYVDQFNNHSNFLAHYEETSKEIIAYAKSLMLVKDKKIIYVGGVGSGASTSGIGLALKEQFDDVEIIVVQPKGCDIEKEVFVEHNLQGIAVGVKPAIYLSNIVDRYIVCSEEDAYRCQKWLAREHGIFCGNSSGANIYAIKQVQKQYHQEEVIVFSLIYDSGDCYV</sequence>
<comment type="caution">
    <text evidence="4">The sequence shown here is derived from an EMBL/GenBank/DDBJ whole genome shotgun (WGS) entry which is preliminary data.</text>
</comment>
<gene>
    <name evidence="4" type="ORF">ACE1CI_34095</name>
</gene>
<reference evidence="4 5" key="1">
    <citation type="submission" date="2024-09" db="EMBL/GenBank/DDBJ databases">
        <title>Floridaenema gen nov. (Aerosakkonemataceae, Aerosakkonematales ord. nov., Cyanobacteria) from benthic tropical and subtropical fresh waters, with the description of four new species.</title>
        <authorList>
            <person name="Moretto J.A."/>
            <person name="Berthold D.E."/>
            <person name="Lefler F.W."/>
            <person name="Huang I.-S."/>
            <person name="Laughinghouse H. IV."/>
        </authorList>
    </citation>
    <scope>NUCLEOTIDE SEQUENCE [LARGE SCALE GENOMIC DNA]</scope>
    <source>
        <strain evidence="4 5">BLCC-F50</strain>
    </source>
</reference>
<dbReference type="SUPFAM" id="SSF53686">
    <property type="entry name" value="Tryptophan synthase beta subunit-like PLP-dependent enzymes"/>
    <property type="match status" value="1"/>
</dbReference>
<organism evidence="4 5">
    <name type="scientific">Floridaenema flaviceps BLCC-F50</name>
    <dbReference type="NCBI Taxonomy" id="3153642"/>
    <lineage>
        <taxon>Bacteria</taxon>
        <taxon>Bacillati</taxon>
        <taxon>Cyanobacteriota</taxon>
        <taxon>Cyanophyceae</taxon>
        <taxon>Oscillatoriophycideae</taxon>
        <taxon>Aerosakkonematales</taxon>
        <taxon>Aerosakkonemataceae</taxon>
        <taxon>Floridanema</taxon>
        <taxon>Floridanema flaviceps</taxon>
    </lineage>
</organism>
<proteinExistence type="predicted"/>
<dbReference type="InterPro" id="IPR050214">
    <property type="entry name" value="Cys_Synth/Cystath_Beta-Synth"/>
</dbReference>
<dbReference type="EMBL" id="JBHFNR010000273">
    <property type="protein sequence ID" value="MFB2897974.1"/>
    <property type="molecule type" value="Genomic_DNA"/>
</dbReference>
<evidence type="ECO:0000256" key="2">
    <source>
        <dbReference type="ARBA" id="ARBA00022898"/>
    </source>
</evidence>
<protein>
    <submittedName>
        <fullName evidence="4">PLP-dependent cysteine synthase family protein</fullName>
    </submittedName>
</protein>
<dbReference type="InterPro" id="IPR036052">
    <property type="entry name" value="TrpB-like_PALP_sf"/>
</dbReference>
<dbReference type="PANTHER" id="PTHR10314">
    <property type="entry name" value="CYSTATHIONINE BETA-SYNTHASE"/>
    <property type="match status" value="1"/>
</dbReference>
<keyword evidence="5" id="KW-1185">Reference proteome</keyword>
<evidence type="ECO:0000256" key="1">
    <source>
        <dbReference type="ARBA" id="ARBA00001933"/>
    </source>
</evidence>
<dbReference type="Proteomes" id="UP001576784">
    <property type="component" value="Unassembled WGS sequence"/>
</dbReference>
<comment type="cofactor">
    <cofactor evidence="1">
        <name>pyridoxal 5'-phosphate</name>
        <dbReference type="ChEBI" id="CHEBI:597326"/>
    </cofactor>
</comment>
<dbReference type="InterPro" id="IPR001926">
    <property type="entry name" value="TrpB-like_PALP"/>
</dbReference>
<dbReference type="RefSeq" id="WP_413267580.1">
    <property type="nucleotide sequence ID" value="NZ_JBHFNR010000273.1"/>
</dbReference>
<dbReference type="Pfam" id="PF00291">
    <property type="entry name" value="PALP"/>
    <property type="match status" value="1"/>
</dbReference>
<evidence type="ECO:0000313" key="4">
    <source>
        <dbReference type="EMBL" id="MFB2897974.1"/>
    </source>
</evidence>
<evidence type="ECO:0000313" key="5">
    <source>
        <dbReference type="Proteomes" id="UP001576784"/>
    </source>
</evidence>
<feature type="domain" description="Tryptophan synthase beta chain-like PALP" evidence="3">
    <location>
        <begin position="3"/>
        <end position="282"/>
    </location>
</feature>